<dbReference type="GO" id="GO:0005634">
    <property type="term" value="C:nucleus"/>
    <property type="evidence" value="ECO:0007669"/>
    <property type="project" value="TreeGrafter"/>
</dbReference>
<evidence type="ECO:0000256" key="2">
    <source>
        <dbReference type="ARBA" id="ARBA00022670"/>
    </source>
</evidence>
<feature type="compositionally biased region" description="Polar residues" evidence="5">
    <location>
        <begin position="256"/>
        <end position="268"/>
    </location>
</feature>
<feature type="region of interest" description="Disordered" evidence="5">
    <location>
        <begin position="238"/>
        <end position="268"/>
    </location>
</feature>
<dbReference type="GO" id="GO:0016926">
    <property type="term" value="P:protein desumoylation"/>
    <property type="evidence" value="ECO:0007669"/>
    <property type="project" value="TreeGrafter"/>
</dbReference>
<dbReference type="GO" id="GO:0080090">
    <property type="term" value="P:regulation of primary metabolic process"/>
    <property type="evidence" value="ECO:0007669"/>
    <property type="project" value="UniProtKB-ARBA"/>
</dbReference>
<dbReference type="GO" id="GO:0016929">
    <property type="term" value="F:deSUMOylase activity"/>
    <property type="evidence" value="ECO:0007669"/>
    <property type="project" value="TreeGrafter"/>
</dbReference>
<reference evidence="7 8" key="1">
    <citation type="submission" date="2024-03" db="EMBL/GenBank/DDBJ databases">
        <title>The genome assembly and annotation of the cricket Gryllus longicercus Weissman &amp; Gray.</title>
        <authorList>
            <person name="Szrajer S."/>
            <person name="Gray D."/>
            <person name="Ylla G."/>
        </authorList>
    </citation>
    <scope>NUCLEOTIDE SEQUENCE [LARGE SCALE GENOMIC DNA]</scope>
    <source>
        <strain evidence="7">DAG 2021-001</strain>
        <tissue evidence="7">Whole body minus gut</tissue>
    </source>
</reference>
<dbReference type="InterPro" id="IPR038765">
    <property type="entry name" value="Papain-like_cys_pep_sf"/>
</dbReference>
<keyword evidence="4" id="KW-0788">Thiol protease</keyword>
<name>A0AAN9VHQ2_9ORTH</name>
<dbReference type="PANTHER" id="PTHR12606:SF141">
    <property type="entry name" value="GH15225P-RELATED"/>
    <property type="match status" value="1"/>
</dbReference>
<accession>A0AAN9VHQ2</accession>
<sequence length="530" mass="60853">MMVSSDEEDEVEEIKSIEKMGKVSSPRANEKSPVTDDSDDVCVVDEISHKKYPRGLVLGPQRTRDPNGLHISNIRRRKRTETNSTVKYVTIRRNITSSSFRNSCSSVLRRKLFCVGEAVRLEERRRYKQLIQAIAGLAIGNKPPTVECVDLDSDSDNDVVEVPQGTKATKEDVQMKSAKEIAGNDDVIDLEQEPENPCSSLQTVLDQRFPEYEASTSSAHSQKIPNAEYMFINLVDDDDEEEEEKEEDSEKVTAEPYTSENKQKGNLSDQMIQQMIINDDDDDHVHVEKEISEEEEDSEDDLEESLPEITREMQVVVQMAFTSKPNEVLVNAFNLTVHGKDIQTLKGNNWLNDQVINFYMSLITERGKLGSYPSVYCFNTFFFVKLKSSGHASLKRWTRTVDLFSYDILIIPIHMKVHWCLAAVNFIEKRIEYYDSMHDNNNNDDCGQTLLKYLQDEHLDKKKKEFNTAGWEVVNCKDIPEQLNGCDCGVFACTYAEYICRLTKLTFSQEHMPYFRVKMAYEILTKKLLL</sequence>
<dbReference type="InterPro" id="IPR003653">
    <property type="entry name" value="Peptidase_C48_C"/>
</dbReference>
<evidence type="ECO:0000313" key="8">
    <source>
        <dbReference type="Proteomes" id="UP001378592"/>
    </source>
</evidence>
<comment type="similarity">
    <text evidence="1">Belongs to the peptidase C48 family.</text>
</comment>
<dbReference type="AlphaFoldDB" id="A0AAN9VHQ2"/>
<evidence type="ECO:0000256" key="3">
    <source>
        <dbReference type="ARBA" id="ARBA00022801"/>
    </source>
</evidence>
<dbReference type="GO" id="GO:0006508">
    <property type="term" value="P:proteolysis"/>
    <property type="evidence" value="ECO:0007669"/>
    <property type="project" value="UniProtKB-KW"/>
</dbReference>
<feature type="compositionally biased region" description="Acidic residues" evidence="5">
    <location>
        <begin position="1"/>
        <end position="12"/>
    </location>
</feature>
<keyword evidence="2" id="KW-0645">Protease</keyword>
<dbReference type="SUPFAM" id="SSF54001">
    <property type="entry name" value="Cysteine proteinases"/>
    <property type="match status" value="1"/>
</dbReference>
<dbReference type="Gene3D" id="3.40.395.10">
    <property type="entry name" value="Adenoviral Proteinase, Chain A"/>
    <property type="match status" value="1"/>
</dbReference>
<dbReference type="GO" id="GO:0060255">
    <property type="term" value="P:regulation of macromolecule metabolic process"/>
    <property type="evidence" value="ECO:0007669"/>
    <property type="project" value="UniProtKB-ARBA"/>
</dbReference>
<dbReference type="FunFam" id="3.40.395.10:FF:000001">
    <property type="entry name" value="Sentrin-specific protease 1"/>
    <property type="match status" value="1"/>
</dbReference>
<evidence type="ECO:0000313" key="7">
    <source>
        <dbReference type="EMBL" id="KAK7790602.1"/>
    </source>
</evidence>
<gene>
    <name evidence="7" type="ORF">R5R35_012561</name>
</gene>
<dbReference type="Proteomes" id="UP001378592">
    <property type="component" value="Unassembled WGS sequence"/>
</dbReference>
<feature type="domain" description="Ubiquitin-like protease family profile" evidence="6">
    <location>
        <begin position="335"/>
        <end position="499"/>
    </location>
</feature>
<proteinExistence type="inferred from homology"/>
<evidence type="ECO:0000256" key="4">
    <source>
        <dbReference type="ARBA" id="ARBA00022807"/>
    </source>
</evidence>
<dbReference type="PROSITE" id="PS50600">
    <property type="entry name" value="ULP_PROTEASE"/>
    <property type="match status" value="1"/>
</dbReference>
<feature type="compositionally biased region" description="Acidic residues" evidence="5">
    <location>
        <begin position="238"/>
        <end position="247"/>
    </location>
</feature>
<keyword evidence="8" id="KW-1185">Reference proteome</keyword>
<evidence type="ECO:0000256" key="5">
    <source>
        <dbReference type="SAM" id="MobiDB-lite"/>
    </source>
</evidence>
<feature type="region of interest" description="Disordered" evidence="5">
    <location>
        <begin position="1"/>
        <end position="38"/>
    </location>
</feature>
<dbReference type="EMBL" id="JAZDUA010000610">
    <property type="protein sequence ID" value="KAK7790602.1"/>
    <property type="molecule type" value="Genomic_DNA"/>
</dbReference>
<comment type="caution">
    <text evidence="7">The sequence shown here is derived from an EMBL/GenBank/DDBJ whole genome shotgun (WGS) entry which is preliminary data.</text>
</comment>
<keyword evidence="3" id="KW-0378">Hydrolase</keyword>
<evidence type="ECO:0000256" key="1">
    <source>
        <dbReference type="ARBA" id="ARBA00005234"/>
    </source>
</evidence>
<dbReference type="Pfam" id="PF02902">
    <property type="entry name" value="Peptidase_C48"/>
    <property type="match status" value="1"/>
</dbReference>
<dbReference type="PANTHER" id="PTHR12606">
    <property type="entry name" value="SENTRIN/SUMO-SPECIFIC PROTEASE"/>
    <property type="match status" value="1"/>
</dbReference>
<protein>
    <recommendedName>
        <fullName evidence="6">Ubiquitin-like protease family profile domain-containing protein</fullName>
    </recommendedName>
</protein>
<organism evidence="7 8">
    <name type="scientific">Gryllus longicercus</name>
    <dbReference type="NCBI Taxonomy" id="2509291"/>
    <lineage>
        <taxon>Eukaryota</taxon>
        <taxon>Metazoa</taxon>
        <taxon>Ecdysozoa</taxon>
        <taxon>Arthropoda</taxon>
        <taxon>Hexapoda</taxon>
        <taxon>Insecta</taxon>
        <taxon>Pterygota</taxon>
        <taxon>Neoptera</taxon>
        <taxon>Polyneoptera</taxon>
        <taxon>Orthoptera</taxon>
        <taxon>Ensifera</taxon>
        <taxon>Gryllidea</taxon>
        <taxon>Grylloidea</taxon>
        <taxon>Gryllidae</taxon>
        <taxon>Gryllinae</taxon>
        <taxon>Gryllus</taxon>
    </lineage>
</organism>
<evidence type="ECO:0000259" key="6">
    <source>
        <dbReference type="PROSITE" id="PS50600"/>
    </source>
</evidence>